<evidence type="ECO:0000256" key="7">
    <source>
        <dbReference type="ARBA" id="ARBA00023239"/>
    </source>
</evidence>
<dbReference type="Gene3D" id="3.30.200.20">
    <property type="entry name" value="Phosphorylase Kinase, domain 1"/>
    <property type="match status" value="1"/>
</dbReference>
<dbReference type="NCBIfam" id="NF041359">
    <property type="entry name" value="GntG_guanitoxin"/>
    <property type="match status" value="1"/>
</dbReference>
<dbReference type="Gene3D" id="1.10.510.10">
    <property type="entry name" value="Transferase(Phosphotransferase) domain 1"/>
    <property type="match status" value="1"/>
</dbReference>
<feature type="region of interest" description="Disordered" evidence="9">
    <location>
        <begin position="1179"/>
        <end position="1207"/>
    </location>
</feature>
<dbReference type="CDD" id="cd05117">
    <property type="entry name" value="STKc_CAMK"/>
    <property type="match status" value="1"/>
</dbReference>
<evidence type="ECO:0000259" key="11">
    <source>
        <dbReference type="PROSITE" id="PS50011"/>
    </source>
</evidence>
<protein>
    <submittedName>
        <fullName evidence="12">Serine/threonine-protein kinase RAD53</fullName>
    </submittedName>
</protein>
<dbReference type="Pfam" id="PF00498">
    <property type="entry name" value="FHA"/>
    <property type="match status" value="1"/>
</dbReference>
<proteinExistence type="inferred from homology"/>
<keyword evidence="7" id="KW-0456">Lyase</keyword>
<keyword evidence="12" id="KW-0418">Kinase</keyword>
<dbReference type="GO" id="GO:0006567">
    <property type="term" value="P:L-threonine catabolic process"/>
    <property type="evidence" value="ECO:0007669"/>
    <property type="project" value="TreeGrafter"/>
</dbReference>
<dbReference type="InterPro" id="IPR000719">
    <property type="entry name" value="Prot_kinase_dom"/>
</dbReference>
<dbReference type="InterPro" id="IPR015424">
    <property type="entry name" value="PyrdxlP-dep_Trfase"/>
</dbReference>
<dbReference type="GO" id="GO:0005829">
    <property type="term" value="C:cytosol"/>
    <property type="evidence" value="ECO:0007669"/>
    <property type="project" value="TreeGrafter"/>
</dbReference>
<keyword evidence="12" id="KW-0808">Transferase</keyword>
<feature type="region of interest" description="Disordered" evidence="9">
    <location>
        <begin position="1267"/>
        <end position="1287"/>
    </location>
</feature>
<dbReference type="InterPro" id="IPR011009">
    <property type="entry name" value="Kinase-like_dom_sf"/>
</dbReference>
<feature type="binding site" evidence="8">
    <location>
        <position position="737"/>
    </location>
    <ligand>
        <name>ATP</name>
        <dbReference type="ChEBI" id="CHEBI:30616"/>
    </ligand>
</feature>
<dbReference type="InterPro" id="IPR008984">
    <property type="entry name" value="SMAD_FHA_dom_sf"/>
</dbReference>
<dbReference type="EMBL" id="CVMT01000010">
    <property type="protein sequence ID" value="CRG91767.1"/>
    <property type="molecule type" value="Genomic_DNA"/>
</dbReference>
<keyword evidence="4 8" id="KW-0547">Nucleotide-binding</keyword>
<dbReference type="InterPro" id="IPR023603">
    <property type="entry name" value="Low_specificity_L-TA-like"/>
</dbReference>
<name>A0A0U1M860_TALIS</name>
<dbReference type="Pfam" id="PF00069">
    <property type="entry name" value="Pkinase"/>
    <property type="match status" value="1"/>
</dbReference>
<dbReference type="STRING" id="28573.A0A0U1M860"/>
<evidence type="ECO:0000256" key="9">
    <source>
        <dbReference type="SAM" id="MobiDB-lite"/>
    </source>
</evidence>
<keyword evidence="6" id="KW-0663">Pyridoxal phosphate</keyword>
<dbReference type="SMART" id="SM00240">
    <property type="entry name" value="FHA"/>
    <property type="match status" value="1"/>
</dbReference>
<feature type="compositionally biased region" description="Basic and acidic residues" evidence="9">
    <location>
        <begin position="1476"/>
        <end position="1487"/>
    </location>
</feature>
<dbReference type="GO" id="GO:0005524">
    <property type="term" value="F:ATP binding"/>
    <property type="evidence" value="ECO:0007669"/>
    <property type="project" value="UniProtKB-UniRule"/>
</dbReference>
<dbReference type="Gene3D" id="3.40.640.10">
    <property type="entry name" value="Type I PLP-dependent aspartate aminotransferase-like (Major domain)"/>
    <property type="match status" value="1"/>
</dbReference>
<dbReference type="GO" id="GO:0006545">
    <property type="term" value="P:glycine biosynthetic process"/>
    <property type="evidence" value="ECO:0007669"/>
    <property type="project" value="TreeGrafter"/>
</dbReference>
<feature type="compositionally biased region" description="Low complexity" evidence="9">
    <location>
        <begin position="1192"/>
        <end position="1207"/>
    </location>
</feature>
<evidence type="ECO:0000256" key="2">
    <source>
        <dbReference type="ARBA" id="ARBA00005575"/>
    </source>
</evidence>
<evidence type="ECO:0000256" key="8">
    <source>
        <dbReference type="PROSITE-ProRule" id="PRU10141"/>
    </source>
</evidence>
<dbReference type="PROSITE" id="PS50006">
    <property type="entry name" value="FHA_DOMAIN"/>
    <property type="match status" value="1"/>
</dbReference>
<dbReference type="InterPro" id="IPR008271">
    <property type="entry name" value="Ser/Thr_kinase_AS"/>
</dbReference>
<dbReference type="PROSITE" id="PS00107">
    <property type="entry name" value="PROTEIN_KINASE_ATP"/>
    <property type="match status" value="1"/>
</dbReference>
<dbReference type="OrthoDB" id="504170at2759"/>
<evidence type="ECO:0000259" key="10">
    <source>
        <dbReference type="PROSITE" id="PS50006"/>
    </source>
</evidence>
<evidence type="ECO:0000313" key="13">
    <source>
        <dbReference type="Proteomes" id="UP000054383"/>
    </source>
</evidence>
<dbReference type="SMART" id="SM00220">
    <property type="entry name" value="S_TKc"/>
    <property type="match status" value="1"/>
</dbReference>
<keyword evidence="13" id="KW-1185">Reference proteome</keyword>
<dbReference type="SUPFAM" id="SSF53383">
    <property type="entry name" value="PLP-dependent transferases"/>
    <property type="match status" value="1"/>
</dbReference>
<dbReference type="PANTHER" id="PTHR48097">
    <property type="entry name" value="L-THREONINE ALDOLASE-RELATED"/>
    <property type="match status" value="1"/>
</dbReference>
<reference evidence="12 13" key="1">
    <citation type="submission" date="2015-04" db="EMBL/GenBank/DDBJ databases">
        <authorList>
            <person name="Syromyatnikov M.Y."/>
            <person name="Popov V.N."/>
        </authorList>
    </citation>
    <scope>NUCLEOTIDE SEQUENCE [LARGE SCALE GENOMIC DNA]</scope>
    <source>
        <strain evidence="12">WF-38-12</strain>
    </source>
</reference>
<keyword evidence="5 8" id="KW-0067">ATP-binding</keyword>
<dbReference type="InterPro" id="IPR017441">
    <property type="entry name" value="Protein_kinase_ATP_BS"/>
</dbReference>
<evidence type="ECO:0000313" key="12">
    <source>
        <dbReference type="EMBL" id="CRG91767.1"/>
    </source>
</evidence>
<dbReference type="FunFam" id="3.30.200.20:FF:000470">
    <property type="entry name" value="Serine/threonine-protein kinase RAD53"/>
    <property type="match status" value="1"/>
</dbReference>
<feature type="domain" description="FHA" evidence="10">
    <location>
        <begin position="560"/>
        <end position="614"/>
    </location>
</feature>
<comment type="cofactor">
    <cofactor evidence="1">
        <name>pyridoxal 5'-phosphate</name>
        <dbReference type="ChEBI" id="CHEBI:597326"/>
    </cofactor>
</comment>
<dbReference type="FunFam" id="1.10.510.10:FF:000861">
    <property type="entry name" value="Serine/threonine-protein kinase RAD53"/>
    <property type="match status" value="1"/>
</dbReference>
<dbReference type="InterPro" id="IPR000253">
    <property type="entry name" value="FHA_dom"/>
</dbReference>
<evidence type="ECO:0000256" key="5">
    <source>
        <dbReference type="ARBA" id="ARBA00022840"/>
    </source>
</evidence>
<dbReference type="InterPro" id="IPR015422">
    <property type="entry name" value="PyrdxlP-dep_Trfase_small"/>
</dbReference>
<organism evidence="12 13">
    <name type="scientific">Talaromyces islandicus</name>
    <name type="common">Penicillium islandicum</name>
    <dbReference type="NCBI Taxonomy" id="28573"/>
    <lineage>
        <taxon>Eukaryota</taxon>
        <taxon>Fungi</taxon>
        <taxon>Dikarya</taxon>
        <taxon>Ascomycota</taxon>
        <taxon>Pezizomycotina</taxon>
        <taxon>Eurotiomycetes</taxon>
        <taxon>Eurotiomycetidae</taxon>
        <taxon>Eurotiales</taxon>
        <taxon>Trichocomaceae</taxon>
        <taxon>Talaromyces</taxon>
        <taxon>Talaromyces sect. Islandici</taxon>
    </lineage>
</organism>
<dbReference type="SUPFAM" id="SSF56112">
    <property type="entry name" value="Protein kinase-like (PK-like)"/>
    <property type="match status" value="1"/>
</dbReference>
<dbReference type="Pfam" id="PF01212">
    <property type="entry name" value="Beta_elim_lyase"/>
    <property type="match status" value="1"/>
</dbReference>
<comment type="similarity">
    <text evidence="3">Belongs to the threonine aldolase family.</text>
</comment>
<feature type="region of interest" description="Disordered" evidence="9">
    <location>
        <begin position="1463"/>
        <end position="1487"/>
    </location>
</feature>
<dbReference type="PROSITE" id="PS50011">
    <property type="entry name" value="PROTEIN_KINASE_DOM"/>
    <property type="match status" value="1"/>
</dbReference>
<dbReference type="SUPFAM" id="SSF49879">
    <property type="entry name" value="SMAD/FHA domain"/>
    <property type="match status" value="1"/>
</dbReference>
<evidence type="ECO:0000256" key="4">
    <source>
        <dbReference type="ARBA" id="ARBA00022741"/>
    </source>
</evidence>
<sequence>MVPPAHNALNGINGKLNTWQGLGAAEFDLRSDTMTKPTISMLEAIAQSTLLDDVLGEDPTTNSLEEYMAERTKHEAGLLVMSGTMGNQVAIRTHLSQPPHSILCDHRAHIIRAEAGGVSMWTGATVYGLIPTNGHYLTLEDLQAHYVPPTDIHNCPTKLISLENTRDGMIMPLRETKRIIEWAHANGIKVHLDGARLWEAVASGAGSLHEFASLFDSVSLCFSKGLGAPIGSIIVGSKEFIERARWFRKSIGGGTRQAGVISSAARVAVEETFGTGPNGEGGKLQETHAKAKRVAEMWASKGGKLGDPVETNMVWLDLSASGLGPNDLGDIGQDKGLQLSGNRIIVHYQVSEVALRRLDEVFQIALSGEFKRSTDTSTPYGILVAEATCSLQHEDNTAPGAIERFSDDGDPARYPRVTAFSLVIAGDHGRWHLEHSPPNLCLDALAGEFCPENIFVAFAVPYSGIMEVNPTQGSTQPYSDPRRMGSHNSGLHDEDVSDILCILHPGSPSAHELVDATDRLDKGHQHILQRDEFEYDSDGAISRDIALRLSSSVRDLSAGFVFGRNPQRCDILLSPEVTSKTVSNTHFRIFVNEEGILMLEDTSTNGTIVDSTRLWKRNGQTTRMLVNGSVIIVASDKKEVRFVVRIPPRDGFNVQYQENLIAYLHRVAKHAAKKKNLQARTPMLQHTLQWTLGNPNHYGMHWTGGSMYNVTGQIGKGAFATVYKLATKQDGAVYAAKELDKRRFMKNGILDQKVDNEMKIMKDLRHPNIVQYIDHHEHDRWIYIIMEYVAGGELSTYLSESGKLPEDMVKSITRQLLHALQYLHKRKITHRDIKPDNILISSFDPLRVKLSDFGLSKVVQEETFMKTFCGTLLYCAPEVYPEYDNYRQGAVRKRRRLGDPPLRTSPYNQSVDAWSLGAVLFHILCGSPPFTGRADDRGAQMLRTIMTTDVDYGLLEEAGVSAEGIDFVSQLLRTDPHDRPTEKQLFKHPWIADVADIDEYSDAENSAIEEEERLPLITEAAEEELDASQLSINDNLEEEEAFYATAEPGASQLKRPRLTEEVEVRYPSLPSLKSFPVVDVPFSAAAPQRLFGEVTPSALRSSGIFEGLGPSAFSFGSSQSSGELMDDGEVADAVHSFPEPRFGGSSSGVWGVNSPMGPLQMSASDPESLEVALHAADMPGTSRGRAEREGTPANGNLAGPGNNSPNAHEITPKALPIHRRIELPLPDTASESSNTRDDESFKIQKLHCDNNGDLDELATTFDARTGKEISAETPPTTTHRDASEEPTAVATTIPRVLPHTTFAKPLPLLGKLVSVPGSAIDLTLRLESRMTSWGRGPYATVVYPDRNDTRIPAYAIEVTFWSPGIESRIAEGVDWMDIPDVMTILSTKTRKCIWVNGVELRRAPEAANGRQAIHFGKLYTDDVITIFENGDKYLRLRCEFYHGDSSGRRPASEPGFTVRQVLEPKSDSKQNQLANSKRDTRGNKVYA</sequence>
<accession>A0A0U1M860</accession>
<evidence type="ECO:0000256" key="6">
    <source>
        <dbReference type="ARBA" id="ARBA00022898"/>
    </source>
</evidence>
<dbReference type="GO" id="GO:0008732">
    <property type="term" value="F:L-allo-threonine aldolase activity"/>
    <property type="evidence" value="ECO:0007669"/>
    <property type="project" value="TreeGrafter"/>
</dbReference>
<evidence type="ECO:0000256" key="1">
    <source>
        <dbReference type="ARBA" id="ARBA00001933"/>
    </source>
</evidence>
<feature type="domain" description="Protein kinase" evidence="11">
    <location>
        <begin position="708"/>
        <end position="991"/>
    </location>
</feature>
<dbReference type="PANTHER" id="PTHR48097:SF9">
    <property type="entry name" value="L-THREONINE ALDOLASE"/>
    <property type="match status" value="1"/>
</dbReference>
<dbReference type="PROSITE" id="PS00108">
    <property type="entry name" value="PROTEIN_KINASE_ST"/>
    <property type="match status" value="1"/>
</dbReference>
<dbReference type="GO" id="GO:0004672">
    <property type="term" value="F:protein kinase activity"/>
    <property type="evidence" value="ECO:0007669"/>
    <property type="project" value="InterPro"/>
</dbReference>
<comment type="similarity">
    <text evidence="2">Belongs to the protein kinase superfamily. CAMK Ser/Thr protein kinase family. CHEK2 subfamily.</text>
</comment>
<evidence type="ECO:0000256" key="3">
    <source>
        <dbReference type="ARBA" id="ARBA00006966"/>
    </source>
</evidence>
<dbReference type="Gene3D" id="3.90.1150.10">
    <property type="entry name" value="Aspartate Aminotransferase, domain 1"/>
    <property type="match status" value="1"/>
</dbReference>
<gene>
    <name evidence="12" type="ORF">PISL3812_08819</name>
</gene>
<dbReference type="InterPro" id="IPR001597">
    <property type="entry name" value="ArAA_b-elim_lyase/Thr_aldolase"/>
</dbReference>
<dbReference type="FunFam" id="3.40.640.10:FF:000030">
    <property type="entry name" value="Low-specificity L-threonine aldolase"/>
    <property type="match status" value="1"/>
</dbReference>
<dbReference type="Gene3D" id="2.60.200.20">
    <property type="match status" value="1"/>
</dbReference>
<dbReference type="InterPro" id="IPR015421">
    <property type="entry name" value="PyrdxlP-dep_Trfase_major"/>
</dbReference>
<dbReference type="OMA" id="DTRIPAY"/>
<dbReference type="Proteomes" id="UP000054383">
    <property type="component" value="Unassembled WGS sequence"/>
</dbReference>